<dbReference type="Pfam" id="PF00593">
    <property type="entry name" value="TonB_dep_Rec_b-barrel"/>
    <property type="match status" value="1"/>
</dbReference>
<keyword evidence="4" id="KW-0812">Transmembrane</keyword>
<evidence type="ECO:0000256" key="7">
    <source>
        <dbReference type="ARBA" id="ARBA00023237"/>
    </source>
</evidence>
<evidence type="ECO:0000256" key="4">
    <source>
        <dbReference type="ARBA" id="ARBA00022692"/>
    </source>
</evidence>
<evidence type="ECO:0000256" key="5">
    <source>
        <dbReference type="ARBA" id="ARBA00023077"/>
    </source>
</evidence>
<proteinExistence type="predicted"/>
<dbReference type="PANTHER" id="PTHR30069">
    <property type="entry name" value="TONB-DEPENDENT OUTER MEMBRANE RECEPTOR"/>
    <property type="match status" value="1"/>
</dbReference>
<keyword evidence="6" id="KW-0472">Membrane</keyword>
<dbReference type="Gene3D" id="2.40.170.20">
    <property type="entry name" value="TonB-dependent receptor, beta-barrel domain"/>
    <property type="match status" value="1"/>
</dbReference>
<evidence type="ECO:0000256" key="1">
    <source>
        <dbReference type="ARBA" id="ARBA00004571"/>
    </source>
</evidence>
<keyword evidence="2" id="KW-0813">Transport</keyword>
<dbReference type="GO" id="GO:0044718">
    <property type="term" value="P:siderophore transmembrane transport"/>
    <property type="evidence" value="ECO:0007669"/>
    <property type="project" value="TreeGrafter"/>
</dbReference>
<name>A0AAC8TA10_9GAMM</name>
<dbReference type="GO" id="GO:0009279">
    <property type="term" value="C:cell outer membrane"/>
    <property type="evidence" value="ECO:0007669"/>
    <property type="project" value="UniProtKB-SubCell"/>
</dbReference>
<dbReference type="RefSeq" id="WP_046699314.1">
    <property type="nucleotide sequence ID" value="NZ_CP011376.1"/>
</dbReference>
<dbReference type="GO" id="GO:0015344">
    <property type="term" value="F:siderophore uptake transmembrane transporter activity"/>
    <property type="evidence" value="ECO:0007669"/>
    <property type="project" value="TreeGrafter"/>
</dbReference>
<dbReference type="InterPro" id="IPR039426">
    <property type="entry name" value="TonB-dep_rcpt-like"/>
</dbReference>
<evidence type="ECO:0000256" key="2">
    <source>
        <dbReference type="ARBA" id="ARBA00022448"/>
    </source>
</evidence>
<dbReference type="Proteomes" id="UP000077465">
    <property type="component" value="Chromosome"/>
</dbReference>
<evidence type="ECO:0000259" key="8">
    <source>
        <dbReference type="Pfam" id="PF00593"/>
    </source>
</evidence>
<feature type="domain" description="TonB-dependent receptor-like beta-barrel" evidence="8">
    <location>
        <begin position="151"/>
        <end position="490"/>
    </location>
</feature>
<evidence type="ECO:0000313" key="9">
    <source>
        <dbReference type="EMBL" id="AKG08046.1"/>
    </source>
</evidence>
<dbReference type="PANTHER" id="PTHR30069:SF54">
    <property type="entry name" value="TRANSFERRIN-BINDING PROTEIN A"/>
    <property type="match status" value="1"/>
</dbReference>
<dbReference type="InterPro" id="IPR036942">
    <property type="entry name" value="Beta-barrel_TonB_sf"/>
</dbReference>
<evidence type="ECO:0000256" key="3">
    <source>
        <dbReference type="ARBA" id="ARBA00022452"/>
    </source>
</evidence>
<reference evidence="9 10" key="1">
    <citation type="submission" date="2015-05" db="EMBL/GenBank/DDBJ databases">
        <authorList>
            <person name="Dickey A."/>
            <person name="Clawson M."/>
            <person name="Bono J."/>
            <person name="Loy J.D."/>
        </authorList>
    </citation>
    <scope>NUCLEOTIDE SEQUENCE [LARGE SCALE GENOMIC DNA]</scope>
    <source>
        <strain evidence="9 10">22581</strain>
    </source>
</reference>
<sequence length="497" mass="56722">MHSAGFALRGDKTYLLVQYTERTKSEVQPHKDILKTEHGIWRWGSNSEDFANGNIAFDKYRFVLVDECPTYDTDMSGCHVKQKVLSKPVFEKMSAKDYTGKDRVLGDPMAYDSVSYLVKMGHNLGPKHCIEGVYEHTEQNYNTQDMTKTAYHLIETTGVGVLGNSRNIYRGNNYHEAFYTPANIAGYWTQARFIDEKHDKNRVGVSYDFNQPHSSGLIDHAKISLDHQAVNIDNFVMEKYCSVYPTVDKNCTPSIYKPNSGEKTNHTTYEERHQVLRADFDKLIDGKTIRHQLSAGVGIDKFKSKRTISDIHEKNYRLDYDFIKDKGDVEVWAFKGVNLLHNDVCQSQQQWLGEARKCGSSIITGHNVYANIKDTISLGSLAELNLGLRHDVHQFDSHDDWTGTGKYHNTSWNAGLVVRPTDSIDLMYRISSGYRVPSFKELFGYRLDGVTKADVATPPFDRVFKHEKTDVRPEKALNQEIGFSVKRDWGSSGHQLF</sequence>
<keyword evidence="3" id="KW-1134">Transmembrane beta strand</keyword>
<accession>A0AAC8TA10</accession>
<dbReference type="EMBL" id="CP011376">
    <property type="protein sequence ID" value="AKG08046.1"/>
    <property type="molecule type" value="Genomic_DNA"/>
</dbReference>
<organism evidence="9 10">
    <name type="scientific">Moraxella bovoculi</name>
    <dbReference type="NCBI Taxonomy" id="386891"/>
    <lineage>
        <taxon>Bacteria</taxon>
        <taxon>Pseudomonadati</taxon>
        <taxon>Pseudomonadota</taxon>
        <taxon>Gammaproteobacteria</taxon>
        <taxon>Moraxellales</taxon>
        <taxon>Moraxellaceae</taxon>
        <taxon>Moraxella</taxon>
    </lineage>
</organism>
<keyword evidence="7" id="KW-0998">Cell outer membrane</keyword>
<dbReference type="AlphaFoldDB" id="A0AAC8TA10"/>
<evidence type="ECO:0000313" key="10">
    <source>
        <dbReference type="Proteomes" id="UP000077465"/>
    </source>
</evidence>
<dbReference type="InterPro" id="IPR000531">
    <property type="entry name" value="Beta-barrel_TonB"/>
</dbReference>
<comment type="subcellular location">
    <subcellularLocation>
        <location evidence="1">Cell outer membrane</location>
        <topology evidence="1">Multi-pass membrane protein</topology>
    </subcellularLocation>
</comment>
<gene>
    <name evidence="9" type="ORF">AAX06_07640</name>
</gene>
<dbReference type="SUPFAM" id="SSF56935">
    <property type="entry name" value="Porins"/>
    <property type="match status" value="1"/>
</dbReference>
<protein>
    <recommendedName>
        <fullName evidence="8">TonB-dependent receptor-like beta-barrel domain-containing protein</fullName>
    </recommendedName>
</protein>
<evidence type="ECO:0000256" key="6">
    <source>
        <dbReference type="ARBA" id="ARBA00023136"/>
    </source>
</evidence>
<keyword evidence="5" id="KW-0798">TonB box</keyword>